<reference evidence="2 3" key="1">
    <citation type="submission" date="2013-12" db="EMBL/GenBank/DDBJ databases">
        <title>Genome and proteome characterization of Caldibacillus debilis GB1 derived from a cellulolytic aero-tolerant co-culture.</title>
        <authorList>
            <person name="Wushke S.T."/>
            <person name="Zhang X."/>
            <person name="Fristensky B."/>
            <person name="Wilkins J.A."/>
            <person name="Levin D.B."/>
            <person name="Sparling R."/>
        </authorList>
    </citation>
    <scope>NUCLEOTIDE SEQUENCE [LARGE SCALE GENOMIC DNA]</scope>
    <source>
        <strain evidence="2 3">GB1</strain>
    </source>
</reference>
<feature type="region of interest" description="Disordered" evidence="1">
    <location>
        <begin position="29"/>
        <end position="89"/>
    </location>
</feature>
<name>A0A420VC69_9BACI</name>
<protein>
    <submittedName>
        <fullName evidence="2">Uncharacterized protein</fullName>
    </submittedName>
</protein>
<comment type="caution">
    <text evidence="2">The sequence shown here is derived from an EMBL/GenBank/DDBJ whole genome shotgun (WGS) entry which is preliminary data.</text>
</comment>
<sequence length="89" mass="9862">MKSPILCATGFSSKEEEAVLPASFFPQRKESVSRVRRKQARLGEDGKKAAGRVSRGSGGADSRRLPGRTPLHEKEKDGESYRYRQAIGR</sequence>
<evidence type="ECO:0000313" key="2">
    <source>
        <dbReference type="EMBL" id="RKO61179.1"/>
    </source>
</evidence>
<gene>
    <name evidence="2" type="ORF">Cdeb_01808</name>
</gene>
<feature type="compositionally biased region" description="Basic and acidic residues" evidence="1">
    <location>
        <begin position="70"/>
        <end position="82"/>
    </location>
</feature>
<dbReference type="EMBL" id="AZRV01000046">
    <property type="protein sequence ID" value="RKO61179.1"/>
    <property type="molecule type" value="Genomic_DNA"/>
</dbReference>
<proteinExistence type="predicted"/>
<evidence type="ECO:0000313" key="3">
    <source>
        <dbReference type="Proteomes" id="UP000286235"/>
    </source>
</evidence>
<organism evidence="2 3">
    <name type="scientific">Caldibacillus debilis GB1</name>
    <dbReference type="NCBI Taxonomy" id="1339248"/>
    <lineage>
        <taxon>Bacteria</taxon>
        <taxon>Bacillati</taxon>
        <taxon>Bacillota</taxon>
        <taxon>Bacilli</taxon>
        <taxon>Bacillales</taxon>
        <taxon>Bacillaceae</taxon>
        <taxon>Caldibacillus</taxon>
    </lineage>
</organism>
<evidence type="ECO:0000256" key="1">
    <source>
        <dbReference type="SAM" id="MobiDB-lite"/>
    </source>
</evidence>
<keyword evidence="3" id="KW-1185">Reference proteome</keyword>
<accession>A0A420VC69</accession>
<dbReference type="AlphaFoldDB" id="A0A420VC69"/>
<dbReference type="Proteomes" id="UP000286235">
    <property type="component" value="Unassembled WGS sequence"/>
</dbReference>